<name>A0A178VRF8_ARATH</name>
<evidence type="ECO:0000313" key="2">
    <source>
        <dbReference type="Proteomes" id="UP000078284"/>
    </source>
</evidence>
<protein>
    <submittedName>
        <fullName evidence="1">Uncharacterized protein</fullName>
    </submittedName>
</protein>
<evidence type="ECO:0000313" key="1">
    <source>
        <dbReference type="EMBL" id="OAP09067.1"/>
    </source>
</evidence>
<proteinExistence type="predicted"/>
<dbReference type="Proteomes" id="UP000078284">
    <property type="component" value="Chromosome 2"/>
</dbReference>
<sequence>MYSVTGKAKSNPTVLPEQKHRLASDSSSLLSCLCIVIEISSSCDLVPSVKAQVLLV</sequence>
<gene>
    <name evidence="1" type="ordered locus">AXX17_At2g31500</name>
</gene>
<organism evidence="1 2">
    <name type="scientific">Arabidopsis thaliana</name>
    <name type="common">Mouse-ear cress</name>
    <dbReference type="NCBI Taxonomy" id="3702"/>
    <lineage>
        <taxon>Eukaryota</taxon>
        <taxon>Viridiplantae</taxon>
        <taxon>Streptophyta</taxon>
        <taxon>Embryophyta</taxon>
        <taxon>Tracheophyta</taxon>
        <taxon>Spermatophyta</taxon>
        <taxon>Magnoliopsida</taxon>
        <taxon>eudicotyledons</taxon>
        <taxon>Gunneridae</taxon>
        <taxon>Pentapetalae</taxon>
        <taxon>rosids</taxon>
        <taxon>malvids</taxon>
        <taxon>Brassicales</taxon>
        <taxon>Brassicaceae</taxon>
        <taxon>Camelineae</taxon>
        <taxon>Arabidopsis</taxon>
    </lineage>
</organism>
<reference evidence="2" key="1">
    <citation type="journal article" date="2016" name="Proc. Natl. Acad. Sci. U.S.A.">
        <title>Chromosome-level assembly of Arabidopsis thaliana Ler reveals the extent of translocation and inversion polymorphisms.</title>
        <authorList>
            <person name="Zapata L."/>
            <person name="Ding J."/>
            <person name="Willing E.M."/>
            <person name="Hartwig B."/>
            <person name="Bezdan D."/>
            <person name="Jiao W.B."/>
            <person name="Patel V."/>
            <person name="Velikkakam James G."/>
            <person name="Koornneef M."/>
            <person name="Ossowski S."/>
            <person name="Schneeberger K."/>
        </authorList>
    </citation>
    <scope>NUCLEOTIDE SEQUENCE [LARGE SCALE GENOMIC DNA]</scope>
    <source>
        <strain evidence="2">cv. Landsberg erecta</strain>
    </source>
</reference>
<dbReference type="EMBL" id="LUHQ01000002">
    <property type="protein sequence ID" value="OAP09067.1"/>
    <property type="molecule type" value="Genomic_DNA"/>
</dbReference>
<dbReference type="AlphaFoldDB" id="A0A178VRF8"/>
<accession>A0A178VRF8</accession>
<comment type="caution">
    <text evidence="1">The sequence shown here is derived from an EMBL/GenBank/DDBJ whole genome shotgun (WGS) entry which is preliminary data.</text>
</comment>